<sequence length="461" mass="51985">MISKRRRLLSDASLDAGCLSGLPNGILTHVANYLDAPSRLFFAAALATHQNTTASDERNTAIVGNEWSTLDFGDIEEHLAIKLSDGDISAVLTCIDAVNRLKTLKLTNCINIIGVGLEPLRGSTIIEQIDLSLVEKYQSPWLSPKPPISCELVLPILDSIIEREGCSLRHVQFPSVWSERGERVQFEQFIGRYNEMISRGGIINCAKCNTRLPEYVSWIDNSGIDRIQNYTCYECLKYYCEFCTDDNDRCMLRYCSLCERKLCLGCQNYEECIGCGIYTCVGCTDFTDCSGSGCDADICEDCIASGEYSEKCWKCERYFCHENCVLSNRCDSCKKNCCDDCEEEYEYDWPYCTDCGDRFCDDCNEKKGTDAIQICDGCDTSCCGDCRVSICKEEESNEKCGGCFQLAGPLLLKENKKVQKENTEVKAENKTLKDQIGGLKDYNNFLKEQLRWAQVKEQSRK</sequence>
<dbReference type="AlphaFoldDB" id="A0AAD9DCM7"/>
<proteinExistence type="predicted"/>
<evidence type="ECO:0008006" key="3">
    <source>
        <dbReference type="Google" id="ProtNLM"/>
    </source>
</evidence>
<protein>
    <recommendedName>
        <fullName evidence="3">F-box domain-containing protein</fullName>
    </recommendedName>
</protein>
<organism evidence="1 2">
    <name type="scientific">Skeletonema marinoi</name>
    <dbReference type="NCBI Taxonomy" id="267567"/>
    <lineage>
        <taxon>Eukaryota</taxon>
        <taxon>Sar</taxon>
        <taxon>Stramenopiles</taxon>
        <taxon>Ochrophyta</taxon>
        <taxon>Bacillariophyta</taxon>
        <taxon>Coscinodiscophyceae</taxon>
        <taxon>Thalassiosirophycidae</taxon>
        <taxon>Thalassiosirales</taxon>
        <taxon>Skeletonemataceae</taxon>
        <taxon>Skeletonema</taxon>
        <taxon>Skeletonema marinoi-dohrnii complex</taxon>
    </lineage>
</organism>
<reference evidence="1" key="1">
    <citation type="submission" date="2023-06" db="EMBL/GenBank/DDBJ databases">
        <title>Survivors Of The Sea: Transcriptome response of Skeletonema marinoi to long-term dormancy.</title>
        <authorList>
            <person name="Pinder M.I.M."/>
            <person name="Kourtchenko O."/>
            <person name="Robertson E.K."/>
            <person name="Larsson T."/>
            <person name="Maumus F."/>
            <person name="Osuna-Cruz C.M."/>
            <person name="Vancaester E."/>
            <person name="Stenow R."/>
            <person name="Vandepoele K."/>
            <person name="Ploug H."/>
            <person name="Bruchert V."/>
            <person name="Godhe A."/>
            <person name="Topel M."/>
        </authorList>
    </citation>
    <scope>NUCLEOTIDE SEQUENCE</scope>
    <source>
        <strain evidence="1">R05AC</strain>
    </source>
</reference>
<evidence type="ECO:0000313" key="1">
    <source>
        <dbReference type="EMBL" id="KAK1740850.1"/>
    </source>
</evidence>
<dbReference type="EMBL" id="JATAAI010000014">
    <property type="protein sequence ID" value="KAK1740850.1"/>
    <property type="molecule type" value="Genomic_DNA"/>
</dbReference>
<evidence type="ECO:0000313" key="2">
    <source>
        <dbReference type="Proteomes" id="UP001224775"/>
    </source>
</evidence>
<name>A0AAD9DCM7_9STRA</name>
<gene>
    <name evidence="1" type="ORF">QTG54_008102</name>
</gene>
<comment type="caution">
    <text evidence="1">The sequence shown here is derived from an EMBL/GenBank/DDBJ whole genome shotgun (WGS) entry which is preliminary data.</text>
</comment>
<dbReference type="Proteomes" id="UP001224775">
    <property type="component" value="Unassembled WGS sequence"/>
</dbReference>
<keyword evidence="2" id="KW-1185">Reference proteome</keyword>
<accession>A0AAD9DCM7</accession>